<dbReference type="EMBL" id="JNAH01000008">
    <property type="protein sequence ID" value="KGF85511.1"/>
    <property type="molecule type" value="Genomic_DNA"/>
</dbReference>
<gene>
    <name evidence="1" type="ORF">EU91_1613</name>
</gene>
<evidence type="ECO:0000313" key="2">
    <source>
        <dbReference type="Proteomes" id="UP000030598"/>
    </source>
</evidence>
<sequence>MKLSSVDYYLDWPVSIKLKNLRKFIIANLEKKGDLIRWSIVDIQNSIDSFGTKKLKIKAILAI</sequence>
<organism evidence="1 2">
    <name type="scientific">Prochlorococcus marinus str. GP2</name>
    <dbReference type="NCBI Taxonomy" id="59925"/>
    <lineage>
        <taxon>Bacteria</taxon>
        <taxon>Bacillati</taxon>
        <taxon>Cyanobacteriota</taxon>
        <taxon>Cyanophyceae</taxon>
        <taxon>Synechococcales</taxon>
        <taxon>Prochlorococcaceae</taxon>
        <taxon>Prochlorococcus</taxon>
    </lineage>
</organism>
<accession>A0A0A1ZAE4</accession>
<protein>
    <submittedName>
        <fullName evidence="1">Uncharacterized protein</fullName>
    </submittedName>
</protein>
<dbReference type="RefSeq" id="WP_032524989.1">
    <property type="nucleotide sequence ID" value="NZ_CP138934.1"/>
</dbReference>
<proteinExistence type="predicted"/>
<dbReference type="AlphaFoldDB" id="A0A0A1ZAE4"/>
<name>A0A0A1ZAE4_PROMR</name>
<dbReference type="OrthoDB" id="541454at2"/>
<evidence type="ECO:0000313" key="1">
    <source>
        <dbReference type="EMBL" id="KGF85511.1"/>
    </source>
</evidence>
<reference evidence="2" key="1">
    <citation type="journal article" date="2014" name="Sci. Data">
        <title>Genomes of diverse isolates of the marine cyanobacterium Prochlorococcus.</title>
        <authorList>
            <person name="Biller S."/>
            <person name="Berube P."/>
            <person name="Thompson J."/>
            <person name="Kelly L."/>
            <person name="Roggensack S."/>
            <person name="Awad L."/>
            <person name="Roache-Johnson K."/>
            <person name="Ding H."/>
            <person name="Giovannoni S.J."/>
            <person name="Moore L.R."/>
            <person name="Chisholm S.W."/>
        </authorList>
    </citation>
    <scope>NUCLEOTIDE SEQUENCE [LARGE SCALE GENOMIC DNA]</scope>
    <source>
        <strain evidence="2">GP2</strain>
    </source>
</reference>
<dbReference type="STRING" id="59925.EU91_1613"/>
<dbReference type="Proteomes" id="UP000030598">
    <property type="component" value="Unassembled WGS sequence"/>
</dbReference>
<comment type="caution">
    <text evidence="1">The sequence shown here is derived from an EMBL/GenBank/DDBJ whole genome shotgun (WGS) entry which is preliminary data.</text>
</comment>